<evidence type="ECO:0000256" key="2">
    <source>
        <dbReference type="ARBA" id="ARBA00030238"/>
    </source>
</evidence>
<dbReference type="EMBL" id="PJQY01000140">
    <property type="protein sequence ID" value="PQQ17663.1"/>
    <property type="molecule type" value="Genomic_DNA"/>
</dbReference>
<comment type="caution">
    <text evidence="4">The sequence shown here is derived from an EMBL/GenBank/DDBJ whole genome shotgun (WGS) entry which is preliminary data.</text>
</comment>
<dbReference type="InterPro" id="IPR006047">
    <property type="entry name" value="GH13_cat_dom"/>
</dbReference>
<name>A0A314ZGZ0_PRUYE</name>
<dbReference type="SMART" id="SM00642">
    <property type="entry name" value="Aamy"/>
    <property type="match status" value="1"/>
</dbReference>
<keyword evidence="5" id="KW-1185">Reference proteome</keyword>
<dbReference type="Pfam" id="PF00128">
    <property type="entry name" value="Alpha-amylase"/>
    <property type="match status" value="1"/>
</dbReference>
<dbReference type="AlphaFoldDB" id="A0A314ZGZ0"/>
<protein>
    <recommendedName>
        <fullName evidence="2">1,4-alpha-D-glucan glucanohydrolase</fullName>
    </recommendedName>
</protein>
<comment type="similarity">
    <text evidence="1">Belongs to the glycosyl hydrolase 13 family.</text>
</comment>
<dbReference type="Proteomes" id="UP000250321">
    <property type="component" value="Unassembled WGS sequence"/>
</dbReference>
<proteinExistence type="inferred from homology"/>
<dbReference type="InterPro" id="IPR017853">
    <property type="entry name" value="GH"/>
</dbReference>
<dbReference type="STRING" id="2094558.A0A314ZGZ0"/>
<feature type="domain" description="Glycosyl hydrolase family 13 catalytic" evidence="3">
    <location>
        <begin position="26"/>
        <end position="300"/>
    </location>
</feature>
<gene>
    <name evidence="4" type="ORF">Pyn_14669</name>
</gene>
<organism evidence="4 5">
    <name type="scientific">Prunus yedoensis var. nudiflora</name>
    <dbReference type="NCBI Taxonomy" id="2094558"/>
    <lineage>
        <taxon>Eukaryota</taxon>
        <taxon>Viridiplantae</taxon>
        <taxon>Streptophyta</taxon>
        <taxon>Embryophyta</taxon>
        <taxon>Tracheophyta</taxon>
        <taxon>Spermatophyta</taxon>
        <taxon>Magnoliopsida</taxon>
        <taxon>eudicotyledons</taxon>
        <taxon>Gunneridae</taxon>
        <taxon>Pentapetalae</taxon>
        <taxon>rosids</taxon>
        <taxon>fabids</taxon>
        <taxon>Rosales</taxon>
        <taxon>Rosaceae</taxon>
        <taxon>Amygdaloideae</taxon>
        <taxon>Amygdaleae</taxon>
        <taxon>Prunus</taxon>
    </lineage>
</organism>
<sequence length="300" mass="34540">MSYRGNDSNENSQQTDIDAALRNGREILFQAFNWESHKHDWWRNLERKVPDIGRSGFTSAWLPPATHSFAPEGYLPQNLYSLNSKYGSEHLLKGLLQKMKQHKVRPMADIVINHRVGTTKGHGGTYNRYDGISLSWDEHAVTSCTGGLGNRSTGDNFHGVPNIDHTQLFVRKDITAWLQWLRNNVGFFQDFRFDFARGYSAKYVKEYIEGAKPIFSVGEYWDSCNYNGHGLDYNQDSHRQRIINWIDGAGQLSLHLISQPREFFRKLLRDNCGAYVTPKGSHQKSTEMFSLELLKYISAR</sequence>
<evidence type="ECO:0000259" key="3">
    <source>
        <dbReference type="SMART" id="SM00642"/>
    </source>
</evidence>
<accession>A0A314ZGZ0</accession>
<dbReference type="PANTHER" id="PTHR43447">
    <property type="entry name" value="ALPHA-AMYLASE"/>
    <property type="match status" value="1"/>
</dbReference>
<evidence type="ECO:0000256" key="1">
    <source>
        <dbReference type="ARBA" id="ARBA00008061"/>
    </source>
</evidence>
<dbReference type="Gene3D" id="3.20.20.80">
    <property type="entry name" value="Glycosidases"/>
    <property type="match status" value="1"/>
</dbReference>
<dbReference type="GO" id="GO:0005975">
    <property type="term" value="P:carbohydrate metabolic process"/>
    <property type="evidence" value="ECO:0007669"/>
    <property type="project" value="InterPro"/>
</dbReference>
<reference evidence="4 5" key="1">
    <citation type="submission" date="2018-02" db="EMBL/GenBank/DDBJ databases">
        <title>Draft genome of wild Prunus yedoensis var. nudiflora.</title>
        <authorList>
            <person name="Baek S."/>
            <person name="Kim J.-H."/>
            <person name="Choi K."/>
            <person name="Kim G.-B."/>
            <person name="Cho A."/>
            <person name="Jang H."/>
            <person name="Shin C.-H."/>
            <person name="Yu H.-J."/>
            <person name="Mun J.-H."/>
        </authorList>
    </citation>
    <scope>NUCLEOTIDE SEQUENCE [LARGE SCALE GENOMIC DNA]</scope>
    <source>
        <strain evidence="5">cv. Jeju island</strain>
        <tissue evidence="4">Leaf</tissue>
    </source>
</reference>
<dbReference type="SUPFAM" id="SSF51445">
    <property type="entry name" value="(Trans)glycosidases"/>
    <property type="match status" value="1"/>
</dbReference>
<evidence type="ECO:0000313" key="5">
    <source>
        <dbReference type="Proteomes" id="UP000250321"/>
    </source>
</evidence>
<dbReference type="OrthoDB" id="550577at2759"/>
<evidence type="ECO:0000313" key="4">
    <source>
        <dbReference type="EMBL" id="PQQ17663.1"/>
    </source>
</evidence>